<reference evidence="2" key="1">
    <citation type="submission" date="2021-02" db="EMBL/GenBank/DDBJ databases">
        <authorList>
            <person name="Dougan E. K."/>
            <person name="Rhodes N."/>
            <person name="Thang M."/>
            <person name="Chan C."/>
        </authorList>
    </citation>
    <scope>NUCLEOTIDE SEQUENCE</scope>
</reference>
<feature type="region of interest" description="Disordered" evidence="1">
    <location>
        <begin position="1"/>
        <end position="214"/>
    </location>
</feature>
<feature type="compositionally biased region" description="Acidic residues" evidence="1">
    <location>
        <begin position="135"/>
        <end position="165"/>
    </location>
</feature>
<dbReference type="OrthoDB" id="436062at2759"/>
<evidence type="ECO:0000256" key="1">
    <source>
        <dbReference type="SAM" id="MobiDB-lite"/>
    </source>
</evidence>
<dbReference type="Proteomes" id="UP000649617">
    <property type="component" value="Unassembled WGS sequence"/>
</dbReference>
<comment type="caution">
    <text evidence="2">The sequence shown here is derived from an EMBL/GenBank/DDBJ whole genome shotgun (WGS) entry which is preliminary data.</text>
</comment>
<feature type="compositionally biased region" description="Acidic residues" evidence="1">
    <location>
        <begin position="194"/>
        <end position="205"/>
    </location>
</feature>
<proteinExistence type="predicted"/>
<sequence>MHPEDAADHKEADPGTSFVTHRGSYSDFEGSDAGEAPQPREALEAAEEQSQDEDSEYEDDCEAEEDAYSDAFEVEASDEDVAESSSRDENPADLQSPSNAGNSSEGTGSPAAPVTAAVTIAPVSEPSESASQYSEPEEEEPKLEEPDEPDEPEDYSEDLEIEAEQGNDYYTPSEASDPRSDGRMDVRQSSIPSYDEEDIFEEDSGESLHPPETN</sequence>
<accession>A0A812T1V9</accession>
<evidence type="ECO:0000313" key="3">
    <source>
        <dbReference type="Proteomes" id="UP000649617"/>
    </source>
</evidence>
<dbReference type="AlphaFoldDB" id="A0A812T1V9"/>
<evidence type="ECO:0000313" key="2">
    <source>
        <dbReference type="EMBL" id="CAE7509929.1"/>
    </source>
</evidence>
<feature type="compositionally biased region" description="Basic and acidic residues" evidence="1">
    <location>
        <begin position="176"/>
        <end position="186"/>
    </location>
</feature>
<feature type="compositionally biased region" description="Low complexity" evidence="1">
    <location>
        <begin position="110"/>
        <end position="134"/>
    </location>
</feature>
<feature type="compositionally biased region" description="Acidic residues" evidence="1">
    <location>
        <begin position="44"/>
        <end position="82"/>
    </location>
</feature>
<name>A0A812T1V9_SYMPI</name>
<protein>
    <submittedName>
        <fullName evidence="2">Uncharacterized protein</fullName>
    </submittedName>
</protein>
<feature type="compositionally biased region" description="Basic and acidic residues" evidence="1">
    <location>
        <begin position="1"/>
        <end position="13"/>
    </location>
</feature>
<feature type="compositionally biased region" description="Polar residues" evidence="1">
    <location>
        <begin position="93"/>
        <end position="107"/>
    </location>
</feature>
<organism evidence="2 3">
    <name type="scientific">Symbiodinium pilosum</name>
    <name type="common">Dinoflagellate</name>
    <dbReference type="NCBI Taxonomy" id="2952"/>
    <lineage>
        <taxon>Eukaryota</taxon>
        <taxon>Sar</taxon>
        <taxon>Alveolata</taxon>
        <taxon>Dinophyceae</taxon>
        <taxon>Suessiales</taxon>
        <taxon>Symbiodiniaceae</taxon>
        <taxon>Symbiodinium</taxon>
    </lineage>
</organism>
<dbReference type="EMBL" id="CAJNIZ010028668">
    <property type="protein sequence ID" value="CAE7509929.1"/>
    <property type="molecule type" value="Genomic_DNA"/>
</dbReference>
<keyword evidence="3" id="KW-1185">Reference proteome</keyword>
<gene>
    <name evidence="2" type="ORF">SPIL2461_LOCUS13252</name>
</gene>